<evidence type="ECO:0000256" key="11">
    <source>
        <dbReference type="ARBA" id="ARBA00022917"/>
    </source>
</evidence>
<dbReference type="InterPro" id="IPR041872">
    <property type="entry name" value="Anticodon_Met"/>
</dbReference>
<accession>A0A9D1P553</accession>
<evidence type="ECO:0000313" key="17">
    <source>
        <dbReference type="Proteomes" id="UP000824169"/>
    </source>
</evidence>
<evidence type="ECO:0000256" key="3">
    <source>
        <dbReference type="ARBA" id="ARBA00006590"/>
    </source>
</evidence>
<feature type="short sequence motif" description="'HIGH' region" evidence="14">
    <location>
        <begin position="15"/>
        <end position="25"/>
    </location>
</feature>
<reference evidence="16" key="2">
    <citation type="journal article" date="2021" name="PeerJ">
        <title>Extensive microbial diversity within the chicken gut microbiome revealed by metagenomics and culture.</title>
        <authorList>
            <person name="Gilroy R."/>
            <person name="Ravi A."/>
            <person name="Getino M."/>
            <person name="Pursley I."/>
            <person name="Horton D.L."/>
            <person name="Alikhan N.F."/>
            <person name="Baker D."/>
            <person name="Gharbi K."/>
            <person name="Hall N."/>
            <person name="Watson M."/>
            <person name="Adriaenssens E.M."/>
            <person name="Foster-Nyarko E."/>
            <person name="Jarju S."/>
            <person name="Secka A."/>
            <person name="Antonio M."/>
            <person name="Oren A."/>
            <person name="Chaudhuri R.R."/>
            <person name="La Ragione R."/>
            <person name="Hildebrand F."/>
            <person name="Pallen M.J."/>
        </authorList>
    </citation>
    <scope>NUCLEOTIDE SEQUENCE</scope>
    <source>
        <strain evidence="16">CHK188-20938</strain>
    </source>
</reference>
<dbReference type="SUPFAM" id="SSF52374">
    <property type="entry name" value="Nucleotidylyl transferase"/>
    <property type="match status" value="1"/>
</dbReference>
<dbReference type="InterPro" id="IPR012340">
    <property type="entry name" value="NA-bd_OB-fold"/>
</dbReference>
<dbReference type="HAMAP" id="MF_01228">
    <property type="entry name" value="Met_tRNA_synth_type2"/>
    <property type="match status" value="1"/>
</dbReference>
<dbReference type="GO" id="GO:0005524">
    <property type="term" value="F:ATP binding"/>
    <property type="evidence" value="ECO:0007669"/>
    <property type="project" value="UniProtKB-UniRule"/>
</dbReference>
<dbReference type="Pfam" id="PF19303">
    <property type="entry name" value="Anticodon_3"/>
    <property type="match status" value="1"/>
</dbReference>
<dbReference type="Gene3D" id="2.40.50.140">
    <property type="entry name" value="Nucleic acid-binding proteins"/>
    <property type="match status" value="1"/>
</dbReference>
<dbReference type="InterPro" id="IPR033911">
    <property type="entry name" value="MetRS_core"/>
</dbReference>
<dbReference type="SUPFAM" id="SSF50249">
    <property type="entry name" value="Nucleic acid-binding proteins"/>
    <property type="match status" value="1"/>
</dbReference>
<dbReference type="Pfam" id="PF01588">
    <property type="entry name" value="tRNA_bind"/>
    <property type="match status" value="1"/>
</dbReference>
<protein>
    <recommendedName>
        <fullName evidence="14">Methionine--tRNA ligase</fullName>
        <ecNumber evidence="14">6.1.1.10</ecNumber>
    </recommendedName>
    <alternativeName>
        <fullName evidence="14">Methionyl-tRNA synthetase</fullName>
        <shortName evidence="14">MetRS</shortName>
    </alternativeName>
</protein>
<sequence>MEKIRKKYYITTAIAYTSGKPHIGNTYEAVLADSIARFHRQQGYDVFFQTGTDEHGQKIELKAQEQGITPKELVDRVSGEIRSIWDLMETSYDKFIRTTDESHEKQVQKIFKKLYDQGDIYKGYYEGMYCTPCESFFTESQLVDGKCPDCGRPVTPAKEEAYFFRMSKYAPRLIEYINEHPEFIQPVSRKNEMMNNFLLPGLQDLCVSRTSFSWGIPVDFDPKHVTYVWLDALTNYITGIGYDCDGSSTEQFAKYWPADLHLIGKDIVRFHTIYWPIFLMALGLPLPKQVFGHPWLLQGDGKMSKSKGNVIYADDLVRLFGVDAVRYFVLHEMPFENDGVITWELMVERMNSDLANTLGNLVNRTISMSNKYFGGTVEDRGAAEEVDADLKAVVTGTAARVVEKMDRLRVADSITEIFNLFKRCNKYIDETMPWALAKDETKQDRLATVLYNLVDSITVGASLLKSFMPDTTRRILEQLNASERDYEELDQFGLYPSGNKVTAQPEILFARLDVKEIMKEVEKIQEAQRAALSPAEEKQEEETVHLEMQPEITFEDFEKMQFAVGEIISCEAVKKSKKLLCSQVKIGDQVKQIVSGIKAHYSPEEMVGKKVMVLVNLKPAKLAGVLSEGMILCAEDPEGNLALIAPEKDMPAGAKIC</sequence>
<evidence type="ECO:0000256" key="12">
    <source>
        <dbReference type="ARBA" id="ARBA00023146"/>
    </source>
</evidence>
<keyword evidence="14" id="KW-0479">Metal-binding</keyword>
<keyword evidence="10 14" id="KW-0694">RNA-binding</keyword>
<feature type="binding site" evidence="14">
    <location>
        <position position="147"/>
    </location>
    <ligand>
        <name>Zn(2+)</name>
        <dbReference type="ChEBI" id="CHEBI:29105"/>
    </ligand>
</feature>
<evidence type="ECO:0000256" key="2">
    <source>
        <dbReference type="ARBA" id="ARBA00004496"/>
    </source>
</evidence>
<dbReference type="PRINTS" id="PR01041">
    <property type="entry name" value="TRNASYNTHMET"/>
</dbReference>
<evidence type="ECO:0000256" key="9">
    <source>
        <dbReference type="ARBA" id="ARBA00022840"/>
    </source>
</evidence>
<dbReference type="EC" id="6.1.1.10" evidence="14"/>
<reference evidence="16" key="1">
    <citation type="submission" date="2020-10" db="EMBL/GenBank/DDBJ databases">
        <authorList>
            <person name="Gilroy R."/>
        </authorList>
    </citation>
    <scope>NUCLEOTIDE SEQUENCE</scope>
    <source>
        <strain evidence="16">CHK188-20938</strain>
    </source>
</reference>
<evidence type="ECO:0000256" key="4">
    <source>
        <dbReference type="ARBA" id="ARBA00011738"/>
    </source>
</evidence>
<evidence type="ECO:0000256" key="14">
    <source>
        <dbReference type="HAMAP-Rule" id="MF_01228"/>
    </source>
</evidence>
<dbReference type="AlphaFoldDB" id="A0A9D1P553"/>
<keyword evidence="9 14" id="KW-0067">ATP-binding</keyword>
<dbReference type="NCBIfam" id="NF008900">
    <property type="entry name" value="PRK12267.1"/>
    <property type="match status" value="1"/>
</dbReference>
<gene>
    <name evidence="14 16" type="primary">metG</name>
    <name evidence="16" type="ORF">IAB71_09005</name>
</gene>
<dbReference type="FunFam" id="2.170.220.10:FF:000002">
    <property type="entry name" value="Methionine--tRNA ligase"/>
    <property type="match status" value="1"/>
</dbReference>
<dbReference type="InterPro" id="IPR009080">
    <property type="entry name" value="tRNAsynth_Ia_anticodon-bd"/>
</dbReference>
<dbReference type="Gene3D" id="3.40.50.620">
    <property type="entry name" value="HUPs"/>
    <property type="match status" value="1"/>
</dbReference>
<dbReference type="InterPro" id="IPR014729">
    <property type="entry name" value="Rossmann-like_a/b/a_fold"/>
</dbReference>
<dbReference type="FunFam" id="2.40.50.140:FF:000042">
    <property type="entry name" value="Methionine--tRNA ligase"/>
    <property type="match status" value="1"/>
</dbReference>
<dbReference type="EMBL" id="DVOO01000027">
    <property type="protein sequence ID" value="HIV25894.1"/>
    <property type="molecule type" value="Genomic_DNA"/>
</dbReference>
<feature type="binding site" evidence="14">
    <location>
        <position position="133"/>
    </location>
    <ligand>
        <name>Zn(2+)</name>
        <dbReference type="ChEBI" id="CHEBI:29105"/>
    </ligand>
</feature>
<dbReference type="GO" id="GO:0046872">
    <property type="term" value="F:metal ion binding"/>
    <property type="evidence" value="ECO:0007669"/>
    <property type="project" value="UniProtKB-KW"/>
</dbReference>
<dbReference type="PANTHER" id="PTHR43326:SF1">
    <property type="entry name" value="METHIONINE--TRNA LIGASE, MITOCHONDRIAL"/>
    <property type="match status" value="1"/>
</dbReference>
<comment type="subcellular location">
    <subcellularLocation>
        <location evidence="2 14">Cytoplasm</location>
    </subcellularLocation>
</comment>
<feature type="binding site" evidence="14">
    <location>
        <position position="150"/>
    </location>
    <ligand>
        <name>Zn(2+)</name>
        <dbReference type="ChEBI" id="CHEBI:29105"/>
    </ligand>
</feature>
<dbReference type="FunFam" id="1.10.730.10:FF:000026">
    <property type="entry name" value="Methionine--tRNA ligase"/>
    <property type="match status" value="1"/>
</dbReference>
<evidence type="ECO:0000256" key="5">
    <source>
        <dbReference type="ARBA" id="ARBA00022490"/>
    </source>
</evidence>
<dbReference type="InterPro" id="IPR015413">
    <property type="entry name" value="Methionyl/Leucyl_tRNA_Synth"/>
</dbReference>
<feature type="short sequence motif" description="'KMSKS' region" evidence="14">
    <location>
        <begin position="302"/>
        <end position="306"/>
    </location>
</feature>
<dbReference type="Proteomes" id="UP000824169">
    <property type="component" value="Unassembled WGS sequence"/>
</dbReference>
<dbReference type="GO" id="GO:0004825">
    <property type="term" value="F:methionine-tRNA ligase activity"/>
    <property type="evidence" value="ECO:0007669"/>
    <property type="project" value="UniProtKB-UniRule"/>
</dbReference>
<dbReference type="CDD" id="cd07957">
    <property type="entry name" value="Anticodon_Ia_Met"/>
    <property type="match status" value="1"/>
</dbReference>
<evidence type="ECO:0000256" key="6">
    <source>
        <dbReference type="ARBA" id="ARBA00022555"/>
    </source>
</evidence>
<dbReference type="GO" id="GO:0005737">
    <property type="term" value="C:cytoplasm"/>
    <property type="evidence" value="ECO:0007669"/>
    <property type="project" value="UniProtKB-SubCell"/>
</dbReference>
<keyword evidence="7 14" id="KW-0436">Ligase</keyword>
<feature type="domain" description="TRNA-binding" evidence="15">
    <location>
        <begin position="556"/>
        <end position="657"/>
    </location>
</feature>
<dbReference type="InterPro" id="IPR002547">
    <property type="entry name" value="tRNA-bd_dom"/>
</dbReference>
<dbReference type="CDD" id="cd00814">
    <property type="entry name" value="MetRS_core"/>
    <property type="match status" value="1"/>
</dbReference>
<evidence type="ECO:0000256" key="8">
    <source>
        <dbReference type="ARBA" id="ARBA00022741"/>
    </source>
</evidence>
<keyword evidence="6 14" id="KW-0820">tRNA-binding</keyword>
<comment type="function">
    <text evidence="1 14">Is required not only for elongation of protein synthesis but also for the initiation of all mRNA translation through initiator tRNA(fMet) aminoacylation.</text>
</comment>
<dbReference type="NCBIfam" id="TIGR00398">
    <property type="entry name" value="metG"/>
    <property type="match status" value="1"/>
</dbReference>
<dbReference type="NCBIfam" id="TIGR00399">
    <property type="entry name" value="metG_C_term"/>
    <property type="match status" value="1"/>
</dbReference>
<comment type="caution">
    <text evidence="16">The sequence shown here is derived from an EMBL/GenBank/DDBJ whole genome shotgun (WGS) entry which is preliminary data.</text>
</comment>
<feature type="binding site" evidence="14">
    <location>
        <position position="130"/>
    </location>
    <ligand>
        <name>Zn(2+)</name>
        <dbReference type="ChEBI" id="CHEBI:29105"/>
    </ligand>
</feature>
<dbReference type="Gene3D" id="2.170.220.10">
    <property type="match status" value="1"/>
</dbReference>
<evidence type="ECO:0000259" key="15">
    <source>
        <dbReference type="PROSITE" id="PS50886"/>
    </source>
</evidence>
<keyword evidence="11 14" id="KW-0648">Protein biosynthesis</keyword>
<dbReference type="Pfam" id="PF09334">
    <property type="entry name" value="tRNA-synt_1g"/>
    <property type="match status" value="2"/>
</dbReference>
<dbReference type="InterPro" id="IPR014758">
    <property type="entry name" value="Met-tRNA_synth"/>
</dbReference>
<keyword evidence="12 14" id="KW-0030">Aminoacyl-tRNA synthetase</keyword>
<keyword evidence="14" id="KW-0862">Zinc</keyword>
<dbReference type="InterPro" id="IPR004495">
    <property type="entry name" value="Met-tRNA-synth_bsu_C"/>
</dbReference>
<dbReference type="InterPro" id="IPR023457">
    <property type="entry name" value="Met-tRNA_synth_2"/>
</dbReference>
<dbReference type="SUPFAM" id="SSF47323">
    <property type="entry name" value="Anticodon-binding domain of a subclass of class I aminoacyl-tRNA synthetases"/>
    <property type="match status" value="1"/>
</dbReference>
<keyword evidence="8 14" id="KW-0547">Nucleotide-binding</keyword>
<evidence type="ECO:0000256" key="7">
    <source>
        <dbReference type="ARBA" id="ARBA00022598"/>
    </source>
</evidence>
<evidence type="ECO:0000256" key="1">
    <source>
        <dbReference type="ARBA" id="ARBA00003314"/>
    </source>
</evidence>
<dbReference type="PANTHER" id="PTHR43326">
    <property type="entry name" value="METHIONYL-TRNA SYNTHETASE"/>
    <property type="match status" value="1"/>
</dbReference>
<comment type="similarity">
    <text evidence="3 14">Belongs to the class-I aminoacyl-tRNA synthetase family. MetG type 2A subfamily.</text>
</comment>
<dbReference type="GO" id="GO:0000049">
    <property type="term" value="F:tRNA binding"/>
    <property type="evidence" value="ECO:0007669"/>
    <property type="project" value="UniProtKB-UniRule"/>
</dbReference>
<comment type="cofactor">
    <cofactor evidence="14">
        <name>Zn(2+)</name>
        <dbReference type="ChEBI" id="CHEBI:29105"/>
    </cofactor>
    <text evidence="14">Binds 1 zinc ion per subunit.</text>
</comment>
<dbReference type="Gene3D" id="1.10.730.10">
    <property type="entry name" value="Isoleucyl-tRNA Synthetase, Domain 1"/>
    <property type="match status" value="1"/>
</dbReference>
<evidence type="ECO:0000313" key="16">
    <source>
        <dbReference type="EMBL" id="HIV25894.1"/>
    </source>
</evidence>
<dbReference type="CDD" id="cd02800">
    <property type="entry name" value="tRNA_bind_EcMetRS_like"/>
    <property type="match status" value="1"/>
</dbReference>
<organism evidence="16 17">
    <name type="scientific">Candidatus Scatomonas pullistercoris</name>
    <dbReference type="NCBI Taxonomy" id="2840920"/>
    <lineage>
        <taxon>Bacteria</taxon>
        <taxon>Bacillati</taxon>
        <taxon>Bacillota</taxon>
        <taxon>Clostridia</taxon>
        <taxon>Lachnospirales</taxon>
        <taxon>Lachnospiraceae</taxon>
        <taxon>Lachnospiraceae incertae sedis</taxon>
        <taxon>Candidatus Scatomonas</taxon>
    </lineage>
</organism>
<keyword evidence="5 14" id="KW-0963">Cytoplasm</keyword>
<comment type="subunit">
    <text evidence="4 14">Homodimer.</text>
</comment>
<comment type="catalytic activity">
    <reaction evidence="13 14">
        <text>tRNA(Met) + L-methionine + ATP = L-methionyl-tRNA(Met) + AMP + diphosphate</text>
        <dbReference type="Rhea" id="RHEA:13481"/>
        <dbReference type="Rhea" id="RHEA-COMP:9667"/>
        <dbReference type="Rhea" id="RHEA-COMP:9698"/>
        <dbReference type="ChEBI" id="CHEBI:30616"/>
        <dbReference type="ChEBI" id="CHEBI:33019"/>
        <dbReference type="ChEBI" id="CHEBI:57844"/>
        <dbReference type="ChEBI" id="CHEBI:78442"/>
        <dbReference type="ChEBI" id="CHEBI:78530"/>
        <dbReference type="ChEBI" id="CHEBI:456215"/>
        <dbReference type="EC" id="6.1.1.10"/>
    </reaction>
</comment>
<proteinExistence type="inferred from homology"/>
<evidence type="ECO:0000256" key="13">
    <source>
        <dbReference type="ARBA" id="ARBA00047364"/>
    </source>
</evidence>
<dbReference type="PROSITE" id="PS50886">
    <property type="entry name" value="TRBD"/>
    <property type="match status" value="1"/>
</dbReference>
<evidence type="ECO:0000256" key="10">
    <source>
        <dbReference type="ARBA" id="ARBA00022884"/>
    </source>
</evidence>
<dbReference type="GO" id="GO:0006431">
    <property type="term" value="P:methionyl-tRNA aminoacylation"/>
    <property type="evidence" value="ECO:0007669"/>
    <property type="project" value="UniProtKB-UniRule"/>
</dbReference>
<name>A0A9D1P553_9FIRM</name>
<comment type="caution">
    <text evidence="14">Lacks conserved residue(s) required for the propagation of feature annotation.</text>
</comment>